<gene>
    <name evidence="1" type="ORF">S03H2_47200</name>
</gene>
<reference evidence="1" key="1">
    <citation type="journal article" date="2014" name="Front. Microbiol.">
        <title>High frequency of phylogenetically diverse reductive dehalogenase-homologous genes in deep subseafloor sedimentary metagenomes.</title>
        <authorList>
            <person name="Kawai M."/>
            <person name="Futagami T."/>
            <person name="Toyoda A."/>
            <person name="Takaki Y."/>
            <person name="Nishi S."/>
            <person name="Hori S."/>
            <person name="Arai W."/>
            <person name="Tsubouchi T."/>
            <person name="Morono Y."/>
            <person name="Uchiyama I."/>
            <person name="Ito T."/>
            <person name="Fujiyama A."/>
            <person name="Inagaki F."/>
            <person name="Takami H."/>
        </authorList>
    </citation>
    <scope>NUCLEOTIDE SEQUENCE</scope>
    <source>
        <strain evidence="1">Expedition CK06-06</strain>
    </source>
</reference>
<sequence length="29" mass="3066">VDYGYSTTVAKLDCGRMDGAYYCGSAADI</sequence>
<name>X1HI93_9ZZZZ</name>
<proteinExistence type="predicted"/>
<comment type="caution">
    <text evidence="1">The sequence shown here is derived from an EMBL/GenBank/DDBJ whole genome shotgun (WGS) entry which is preliminary data.</text>
</comment>
<evidence type="ECO:0000313" key="1">
    <source>
        <dbReference type="EMBL" id="GAH69876.1"/>
    </source>
</evidence>
<protein>
    <submittedName>
        <fullName evidence="1">Uncharacterized protein</fullName>
    </submittedName>
</protein>
<dbReference type="EMBL" id="BARU01029696">
    <property type="protein sequence ID" value="GAH69876.1"/>
    <property type="molecule type" value="Genomic_DNA"/>
</dbReference>
<organism evidence="1">
    <name type="scientific">marine sediment metagenome</name>
    <dbReference type="NCBI Taxonomy" id="412755"/>
    <lineage>
        <taxon>unclassified sequences</taxon>
        <taxon>metagenomes</taxon>
        <taxon>ecological metagenomes</taxon>
    </lineage>
</organism>
<feature type="non-terminal residue" evidence="1">
    <location>
        <position position="1"/>
    </location>
</feature>
<dbReference type="AlphaFoldDB" id="X1HI93"/>
<accession>X1HI93</accession>